<evidence type="ECO:0000256" key="3">
    <source>
        <dbReference type="ARBA" id="ARBA00022741"/>
    </source>
</evidence>
<comment type="catalytic activity">
    <reaction evidence="6">
        <text>5-hydroxy-(6E,8Z,11Z,14Z)-eicosatetraenoate + ATP + CoA = 5-hydroxy-(6E,8Z,11Z,14Z)-eicosatetraenoyl-CoA + AMP + diphosphate</text>
        <dbReference type="Rhea" id="RHEA:52108"/>
        <dbReference type="ChEBI" id="CHEBI:30616"/>
        <dbReference type="ChEBI" id="CHEBI:33019"/>
        <dbReference type="ChEBI" id="CHEBI:57287"/>
        <dbReference type="ChEBI" id="CHEBI:65341"/>
        <dbReference type="ChEBI" id="CHEBI:136407"/>
        <dbReference type="ChEBI" id="CHEBI:456215"/>
    </reaction>
    <physiologicalReaction direction="left-to-right" evidence="6">
        <dbReference type="Rhea" id="RHEA:52109"/>
    </physiologicalReaction>
</comment>
<evidence type="ECO:0000256" key="1">
    <source>
        <dbReference type="ARBA" id="ARBA00006432"/>
    </source>
</evidence>
<comment type="catalytic activity">
    <reaction evidence="7">
        <text>a long-chain fatty acid + ATP + CoA = a long-chain fatty acyl-CoA + AMP + diphosphate</text>
        <dbReference type="Rhea" id="RHEA:15421"/>
        <dbReference type="ChEBI" id="CHEBI:30616"/>
        <dbReference type="ChEBI" id="CHEBI:33019"/>
        <dbReference type="ChEBI" id="CHEBI:57287"/>
        <dbReference type="ChEBI" id="CHEBI:57560"/>
        <dbReference type="ChEBI" id="CHEBI:83139"/>
        <dbReference type="ChEBI" id="CHEBI:456215"/>
        <dbReference type="EC" id="6.2.1.3"/>
    </reaction>
    <physiologicalReaction direction="left-to-right" evidence="7">
        <dbReference type="Rhea" id="RHEA:15422"/>
    </physiologicalReaction>
</comment>
<evidence type="ECO:0000256" key="13">
    <source>
        <dbReference type="ARBA" id="ARBA00026121"/>
    </source>
</evidence>
<feature type="domain" description="AMP-dependent synthetase/ligase" evidence="16">
    <location>
        <begin position="225"/>
        <end position="432"/>
    </location>
</feature>
<comment type="catalytic activity">
    <reaction evidence="10">
        <text>(5Z,8Z,11Z,14Z)-eicosatetraenoate + ATP + CoA = (5Z,8Z,11Z,14Z)-eicosatetraenoyl-CoA + AMP + diphosphate</text>
        <dbReference type="Rhea" id="RHEA:19713"/>
        <dbReference type="ChEBI" id="CHEBI:30616"/>
        <dbReference type="ChEBI" id="CHEBI:32395"/>
        <dbReference type="ChEBI" id="CHEBI:33019"/>
        <dbReference type="ChEBI" id="CHEBI:57287"/>
        <dbReference type="ChEBI" id="CHEBI:57368"/>
        <dbReference type="ChEBI" id="CHEBI:456215"/>
        <dbReference type="EC" id="6.2.1.15"/>
    </reaction>
    <physiologicalReaction direction="left-to-right" evidence="10">
        <dbReference type="Rhea" id="RHEA:19714"/>
    </physiologicalReaction>
</comment>
<dbReference type="GO" id="GO:0016020">
    <property type="term" value="C:membrane"/>
    <property type="evidence" value="ECO:0007669"/>
    <property type="project" value="TreeGrafter"/>
</dbReference>
<sequence>MLSQDFLQKLRLPDLDDVGQYIRNVSTPILVSMGAVAAATSYYLATRPKALPPVCDLCMQSVEVPVNNGPCLGSRKPKQPYEWMSYREVMERTENLGSAFLHKGHSKTTDPHIGIFSQNKPEVDTSFTHRARSNQACCPDLSPCAVCLASAASISTIVCDVVDKVNLVLDCVRDRKHSVKNIVLMQTPSEELVDRGRRAGIHILSLQEMEVQPSPPMSVSCPFVPLDVHISFLPLAHMFERVVQGVMIVHGASIGFFQGDIRLLSDDLNTLKPTVFPVVPRLLNRMYDKVGLANSSLKRWLLGFAYRRKEAEIRRGIVRRDSIWDRLIFQKVQASLGGRVRLMLTGAAPVSPTVLTFLRAAVGCQFYEGYGQTECTAGCTMTMPGEWEAGHVGAPLPCNSLKLVDVSEMNYLAVNGEGEVCVKGPNVFQGYLKDPEKTAEALDADGWLHTGDIGKWLPNGTLRIVDRKKHIFKLAQGEYIAPEKIENIYTRCDAVAQVFVHGDSLQAYLVAVVVPDPDFLSSWTKRTLGLEGSYQDLCGRAEVKAAIFEDMVRLGKEGGLKSFEQVRSIYVNTELFSVENGLLTPTLKAKRNEMRQHFRGQIEDLYAGVQM</sequence>
<evidence type="ECO:0000256" key="15">
    <source>
        <dbReference type="ARBA" id="ARBA00049139"/>
    </source>
</evidence>
<dbReference type="GO" id="GO:0047676">
    <property type="term" value="F:arachidonate-CoA ligase activity"/>
    <property type="evidence" value="ECO:0007669"/>
    <property type="project" value="UniProtKB-EC"/>
</dbReference>
<comment type="similarity">
    <text evidence="1">Belongs to the ATP-dependent AMP-binding enzyme family.</text>
</comment>
<protein>
    <recommendedName>
        <fullName evidence="14">Arachidonate--CoA ligase</fullName>
        <ecNumber evidence="12">6.2.1.15</ecNumber>
        <ecNumber evidence="13">6.2.1.3</ecNumber>
    </recommendedName>
</protein>
<evidence type="ECO:0000256" key="2">
    <source>
        <dbReference type="ARBA" id="ARBA00022598"/>
    </source>
</evidence>
<evidence type="ECO:0000256" key="12">
    <source>
        <dbReference type="ARBA" id="ARBA00026113"/>
    </source>
</evidence>
<dbReference type="Ensembl" id="ENSGACT00000042317.1">
    <property type="protein sequence ID" value="ENSGACP00000034100.1"/>
    <property type="gene ID" value="ENSGACG00000018774.2"/>
</dbReference>
<evidence type="ECO:0000256" key="4">
    <source>
        <dbReference type="ARBA" id="ARBA00022832"/>
    </source>
</evidence>
<evidence type="ECO:0000256" key="8">
    <source>
        <dbReference type="ARBA" id="ARBA00024495"/>
    </source>
</evidence>
<evidence type="ECO:0000256" key="11">
    <source>
        <dbReference type="ARBA" id="ARBA00024565"/>
    </source>
</evidence>
<organism evidence="17 18">
    <name type="scientific">Gasterosteus aculeatus aculeatus</name>
    <name type="common">three-spined stickleback</name>
    <dbReference type="NCBI Taxonomy" id="481459"/>
    <lineage>
        <taxon>Eukaryota</taxon>
        <taxon>Metazoa</taxon>
        <taxon>Chordata</taxon>
        <taxon>Craniata</taxon>
        <taxon>Vertebrata</taxon>
        <taxon>Euteleostomi</taxon>
        <taxon>Actinopterygii</taxon>
        <taxon>Neopterygii</taxon>
        <taxon>Teleostei</taxon>
        <taxon>Neoteleostei</taxon>
        <taxon>Acanthomorphata</taxon>
        <taxon>Eupercaria</taxon>
        <taxon>Perciformes</taxon>
        <taxon>Cottioidei</taxon>
        <taxon>Gasterosteales</taxon>
        <taxon>Gasterosteidae</taxon>
        <taxon>Gasterosteus</taxon>
    </lineage>
</organism>
<evidence type="ECO:0000313" key="18">
    <source>
        <dbReference type="Proteomes" id="UP000007635"/>
    </source>
</evidence>
<evidence type="ECO:0000256" key="5">
    <source>
        <dbReference type="ARBA" id="ARBA00022840"/>
    </source>
</evidence>
<accession>A0AAQ4P5K5</accession>
<dbReference type="SUPFAM" id="SSF56801">
    <property type="entry name" value="Acetyl-CoA synthetase-like"/>
    <property type="match status" value="1"/>
</dbReference>
<dbReference type="Pfam" id="PF00501">
    <property type="entry name" value="AMP-binding"/>
    <property type="match status" value="1"/>
</dbReference>
<dbReference type="GO" id="GO:0005783">
    <property type="term" value="C:endoplasmic reticulum"/>
    <property type="evidence" value="ECO:0007669"/>
    <property type="project" value="TreeGrafter"/>
</dbReference>
<comment type="catalytic activity">
    <reaction evidence="8">
        <text>12-hydroxy-(5Z,8Z,10E,14Z)-eicosatetraenoate + ATP + CoA = 12-hydroxy-(5Z,8Z,10E,14Z)-eicosatetraenoyl-CoA + AMP + diphosphate</text>
        <dbReference type="Rhea" id="RHEA:52112"/>
        <dbReference type="ChEBI" id="CHEBI:30616"/>
        <dbReference type="ChEBI" id="CHEBI:33019"/>
        <dbReference type="ChEBI" id="CHEBI:57287"/>
        <dbReference type="ChEBI" id="CHEBI:90718"/>
        <dbReference type="ChEBI" id="CHEBI:136408"/>
        <dbReference type="ChEBI" id="CHEBI:456215"/>
    </reaction>
    <physiologicalReaction direction="left-to-right" evidence="8">
        <dbReference type="Rhea" id="RHEA:52113"/>
    </physiologicalReaction>
</comment>
<reference evidence="17" key="3">
    <citation type="submission" date="2025-09" db="UniProtKB">
        <authorList>
            <consortium name="Ensembl"/>
        </authorList>
    </citation>
    <scope>IDENTIFICATION</scope>
</reference>
<dbReference type="InterPro" id="IPR042099">
    <property type="entry name" value="ANL_N_sf"/>
</dbReference>
<dbReference type="InterPro" id="IPR045311">
    <property type="entry name" value="LC-FACS_euk"/>
</dbReference>
<comment type="catalytic activity">
    <reaction evidence="9">
        <text>15-hydroxy-(5Z,8Z,11Z,13E)-eicosatetraenoate + ATP + CoA = 15-hydroxy-(5Z,8Z,11Z,13E)-eicosatetraenoyl-CoA + AMP + diphosphate</text>
        <dbReference type="Rhea" id="RHEA:52116"/>
        <dbReference type="ChEBI" id="CHEBI:30616"/>
        <dbReference type="ChEBI" id="CHEBI:33019"/>
        <dbReference type="ChEBI" id="CHEBI:57287"/>
        <dbReference type="ChEBI" id="CHEBI:78832"/>
        <dbReference type="ChEBI" id="CHEBI:136409"/>
        <dbReference type="ChEBI" id="CHEBI:456215"/>
    </reaction>
    <physiologicalReaction direction="left-to-right" evidence="9">
        <dbReference type="Rhea" id="RHEA:52117"/>
    </physiologicalReaction>
</comment>
<dbReference type="AlphaFoldDB" id="A0AAQ4P5K5"/>
<keyword evidence="18" id="KW-1185">Reference proteome</keyword>
<evidence type="ECO:0000256" key="14">
    <source>
        <dbReference type="ARBA" id="ARBA00032120"/>
    </source>
</evidence>
<reference evidence="17" key="2">
    <citation type="submission" date="2025-08" db="UniProtKB">
        <authorList>
            <consortium name="Ensembl"/>
        </authorList>
    </citation>
    <scope>IDENTIFICATION</scope>
</reference>
<dbReference type="InterPro" id="IPR000873">
    <property type="entry name" value="AMP-dep_synth/lig_dom"/>
</dbReference>
<dbReference type="PANTHER" id="PTHR43272">
    <property type="entry name" value="LONG-CHAIN-FATTY-ACID--COA LIGASE"/>
    <property type="match status" value="1"/>
</dbReference>
<comment type="catalytic activity">
    <reaction evidence="15">
        <text>hexadecanoate + ATP + CoA = hexadecanoyl-CoA + AMP + diphosphate</text>
        <dbReference type="Rhea" id="RHEA:30751"/>
        <dbReference type="ChEBI" id="CHEBI:7896"/>
        <dbReference type="ChEBI" id="CHEBI:30616"/>
        <dbReference type="ChEBI" id="CHEBI:33019"/>
        <dbReference type="ChEBI" id="CHEBI:57287"/>
        <dbReference type="ChEBI" id="CHEBI:57379"/>
        <dbReference type="ChEBI" id="CHEBI:456215"/>
    </reaction>
    <physiologicalReaction direction="left-to-right" evidence="15">
        <dbReference type="Rhea" id="RHEA:30752"/>
    </physiologicalReaction>
</comment>
<dbReference type="EC" id="6.2.1.15" evidence="12"/>
<dbReference type="GO" id="GO:0005524">
    <property type="term" value="F:ATP binding"/>
    <property type="evidence" value="ECO:0007669"/>
    <property type="project" value="UniProtKB-KW"/>
</dbReference>
<evidence type="ECO:0000313" key="17">
    <source>
        <dbReference type="Ensembl" id="ENSGACP00000034100.1"/>
    </source>
</evidence>
<dbReference type="EC" id="6.2.1.3" evidence="13"/>
<dbReference type="CDD" id="cd05927">
    <property type="entry name" value="LC-FACS_euk"/>
    <property type="match status" value="1"/>
</dbReference>
<keyword evidence="2" id="KW-0436">Ligase</keyword>
<evidence type="ECO:0000256" key="7">
    <source>
        <dbReference type="ARBA" id="ARBA00024484"/>
    </source>
</evidence>
<evidence type="ECO:0000259" key="16">
    <source>
        <dbReference type="Pfam" id="PF00501"/>
    </source>
</evidence>
<comment type="catalytic activity">
    <reaction evidence="11">
        <text>(E)-hexadec-2-enoate + ATP + CoA = (2E)-hexadecenoyl-CoA + AMP + diphosphate</text>
        <dbReference type="Rhea" id="RHEA:36139"/>
        <dbReference type="ChEBI" id="CHEBI:30616"/>
        <dbReference type="ChEBI" id="CHEBI:33019"/>
        <dbReference type="ChEBI" id="CHEBI:57287"/>
        <dbReference type="ChEBI" id="CHEBI:61526"/>
        <dbReference type="ChEBI" id="CHEBI:72745"/>
        <dbReference type="ChEBI" id="CHEBI:456215"/>
    </reaction>
    <physiologicalReaction direction="left-to-right" evidence="11">
        <dbReference type="Rhea" id="RHEA:36140"/>
    </physiologicalReaction>
</comment>
<proteinExistence type="inferred from homology"/>
<reference evidence="17 18" key="1">
    <citation type="journal article" date="2021" name="G3 (Bethesda)">
        <title>Improved contiguity of the threespine stickleback genome using long-read sequencing.</title>
        <authorList>
            <person name="Nath S."/>
            <person name="Shaw D.E."/>
            <person name="White M.A."/>
        </authorList>
    </citation>
    <scope>NUCLEOTIDE SEQUENCE [LARGE SCALE GENOMIC DNA]</scope>
    <source>
        <strain evidence="17 18">Lake Benthic</strain>
    </source>
</reference>
<dbReference type="GeneTree" id="ENSGT00940000154508"/>
<dbReference type="Proteomes" id="UP000007635">
    <property type="component" value="Chromosome IV"/>
</dbReference>
<keyword evidence="3" id="KW-0547">Nucleotide-binding</keyword>
<dbReference type="Gene3D" id="3.40.50.12780">
    <property type="entry name" value="N-terminal domain of ligase-like"/>
    <property type="match status" value="1"/>
</dbReference>
<keyword evidence="4" id="KW-0276">Fatty acid metabolism</keyword>
<evidence type="ECO:0000256" key="9">
    <source>
        <dbReference type="ARBA" id="ARBA00024532"/>
    </source>
</evidence>
<name>A0AAQ4P5K5_GASAC</name>
<evidence type="ECO:0000256" key="10">
    <source>
        <dbReference type="ARBA" id="ARBA00024548"/>
    </source>
</evidence>
<evidence type="ECO:0000256" key="6">
    <source>
        <dbReference type="ARBA" id="ARBA00024469"/>
    </source>
</evidence>
<keyword evidence="5" id="KW-0067">ATP-binding</keyword>
<dbReference type="PANTHER" id="PTHR43272:SF28">
    <property type="entry name" value="LONG-CHAIN-FATTY-ACID--COA LIGASE 1"/>
    <property type="match status" value="1"/>
</dbReference>
<keyword evidence="4" id="KW-0443">Lipid metabolism</keyword>